<keyword evidence="1 3" id="KW-0808">Transferase</keyword>
<dbReference type="InterPro" id="IPR023213">
    <property type="entry name" value="CAT-like_dom_sf"/>
</dbReference>
<dbReference type="EMBL" id="JXTB01000379">
    <property type="protein sequence ID" value="PON42990.1"/>
    <property type="molecule type" value="Genomic_DNA"/>
</dbReference>
<feature type="compositionally biased region" description="Polar residues" evidence="2">
    <location>
        <begin position="1"/>
        <end position="17"/>
    </location>
</feature>
<dbReference type="AlphaFoldDB" id="A0A2P5B2F9"/>
<dbReference type="STRING" id="3476.A0A2P5B2F9"/>
<proteinExistence type="predicted"/>
<evidence type="ECO:0000256" key="1">
    <source>
        <dbReference type="ARBA" id="ARBA00022679"/>
    </source>
</evidence>
<dbReference type="OrthoDB" id="1862401at2759"/>
<gene>
    <name evidence="3" type="ORF">PanWU01x14_277620</name>
</gene>
<name>A0A2P5B2F9_PARAD</name>
<evidence type="ECO:0000313" key="3">
    <source>
        <dbReference type="EMBL" id="PON42990.1"/>
    </source>
</evidence>
<reference evidence="4" key="1">
    <citation type="submission" date="2016-06" db="EMBL/GenBank/DDBJ databases">
        <title>Parallel loss of symbiosis genes in relatives of nitrogen-fixing non-legume Parasponia.</title>
        <authorList>
            <person name="Van Velzen R."/>
            <person name="Holmer R."/>
            <person name="Bu F."/>
            <person name="Rutten L."/>
            <person name="Van Zeijl A."/>
            <person name="Liu W."/>
            <person name="Santuari L."/>
            <person name="Cao Q."/>
            <person name="Sharma T."/>
            <person name="Shen D."/>
            <person name="Roswanjaya Y."/>
            <person name="Wardhani T."/>
            <person name="Kalhor M.S."/>
            <person name="Jansen J."/>
            <person name="Van den Hoogen J."/>
            <person name="Gungor B."/>
            <person name="Hartog M."/>
            <person name="Hontelez J."/>
            <person name="Verver J."/>
            <person name="Yang W.-C."/>
            <person name="Schijlen E."/>
            <person name="Repin R."/>
            <person name="Schilthuizen M."/>
            <person name="Schranz E."/>
            <person name="Heidstra R."/>
            <person name="Miyata K."/>
            <person name="Fedorova E."/>
            <person name="Kohlen W."/>
            <person name="Bisseling T."/>
            <person name="Smit S."/>
            <person name="Geurts R."/>
        </authorList>
    </citation>
    <scope>NUCLEOTIDE SEQUENCE [LARGE SCALE GENOMIC DNA]</scope>
    <source>
        <strain evidence="4">cv. WU1-14</strain>
    </source>
</reference>
<dbReference type="Pfam" id="PF02458">
    <property type="entry name" value="Transferase"/>
    <property type="match status" value="1"/>
</dbReference>
<dbReference type="InterPro" id="IPR051283">
    <property type="entry name" value="Sec_Metabolite_Acyltrans"/>
</dbReference>
<accession>A0A2P5B2F9</accession>
<keyword evidence="4" id="KW-1185">Reference proteome</keyword>
<dbReference type="PANTHER" id="PTHR31896">
    <property type="entry name" value="FAMILY REGULATORY PROTEIN, PUTATIVE (AFU_ORTHOLOGUE AFUA_3G14730)-RELATED"/>
    <property type="match status" value="1"/>
</dbReference>
<dbReference type="PANTHER" id="PTHR31896:SF39">
    <property type="entry name" value="PROTEIN ENHANCED PSEUDOMONAS SUSCEPTIBILITY 1-LIKE"/>
    <property type="match status" value="1"/>
</dbReference>
<protein>
    <submittedName>
        <fullName evidence="3">Transferase</fullName>
    </submittedName>
</protein>
<dbReference type="GO" id="GO:0016740">
    <property type="term" value="F:transferase activity"/>
    <property type="evidence" value="ECO:0007669"/>
    <property type="project" value="UniProtKB-KW"/>
</dbReference>
<dbReference type="Proteomes" id="UP000237105">
    <property type="component" value="Unassembled WGS sequence"/>
</dbReference>
<evidence type="ECO:0000313" key="4">
    <source>
        <dbReference type="Proteomes" id="UP000237105"/>
    </source>
</evidence>
<feature type="region of interest" description="Disordered" evidence="2">
    <location>
        <begin position="1"/>
        <end position="29"/>
    </location>
</feature>
<evidence type="ECO:0000256" key="2">
    <source>
        <dbReference type="SAM" id="MobiDB-lite"/>
    </source>
</evidence>
<dbReference type="Gene3D" id="3.30.559.10">
    <property type="entry name" value="Chloramphenicol acetyltransferase-like domain"/>
    <property type="match status" value="2"/>
</dbReference>
<organism evidence="3 4">
    <name type="scientific">Parasponia andersonii</name>
    <name type="common">Sponia andersonii</name>
    <dbReference type="NCBI Taxonomy" id="3476"/>
    <lineage>
        <taxon>Eukaryota</taxon>
        <taxon>Viridiplantae</taxon>
        <taxon>Streptophyta</taxon>
        <taxon>Embryophyta</taxon>
        <taxon>Tracheophyta</taxon>
        <taxon>Spermatophyta</taxon>
        <taxon>Magnoliopsida</taxon>
        <taxon>eudicotyledons</taxon>
        <taxon>Gunneridae</taxon>
        <taxon>Pentapetalae</taxon>
        <taxon>rosids</taxon>
        <taxon>fabids</taxon>
        <taxon>Rosales</taxon>
        <taxon>Cannabaceae</taxon>
        <taxon>Parasponia</taxon>
    </lineage>
</organism>
<sequence length="470" mass="52453">MRHSRLTTSCMIQPTKGSTSRRSSTDQRRRIELTPSDLQYLKAHSIQKGLLYPKPDRTAFYIHLLKTSLAQTLDIFYPLAGHLVMIQNDDAGAVNHDNTKSFFIDCDGLGAGFYHSALDGVTVAEFLDHPVHIPNDVGYTYLFPMNGVLRYEPWSRHSLLEVQVTELVNGVFVALAMDRSAVDESTFWRFFNTWSEISRRRGGDAVSGGDGGGGGGREVLVGREFLDGVVDLPIRIPNFDPYDIPKRVVSGLRQRVFRFPKENIARLKEKANAEVGTTKVTSLQALLAHLWLTVTRNRNLNGDEEITYDIALDLSQGKEALLPEGYFGNAVMQETIKTTAGELLKNGLGWAARQINWAVASQTKERAQRFFEDWAKSPKLLADIRPGNELVIERSTRVDIYGNDFGWGRPLAVRSGIGNKFDGLISVFPGAEEGSVDFEVCLRTETLEAMACDEEFLETLAKAGHFCFIL</sequence>
<comment type="caution">
    <text evidence="3">The sequence shown here is derived from an EMBL/GenBank/DDBJ whole genome shotgun (WGS) entry which is preliminary data.</text>
</comment>